<gene>
    <name evidence="2" type="ORF">DEACI_0797</name>
    <name evidence="1" type="ORF">DEACI_3473</name>
</gene>
<proteinExistence type="predicted"/>
<dbReference type="EMBL" id="CDGJ01000027">
    <property type="protein sequence ID" value="CEJ06349.1"/>
    <property type="molecule type" value="Genomic_DNA"/>
</dbReference>
<reference evidence="1" key="2">
    <citation type="submission" date="2020-01" db="EMBL/GenBank/DDBJ databases">
        <authorList>
            <person name="Hornung B."/>
        </authorList>
    </citation>
    <scope>NUCLEOTIDE SEQUENCE</scope>
    <source>
        <strain evidence="1">PacBioINE</strain>
    </source>
</reference>
<reference evidence="2" key="1">
    <citation type="submission" date="2014-11" db="EMBL/GenBank/DDBJ databases">
        <authorList>
            <person name="Hornung B.V."/>
        </authorList>
    </citation>
    <scope>NUCLEOTIDE SEQUENCE</scope>
    <source>
        <strain evidence="2">INE</strain>
    </source>
</reference>
<dbReference type="EMBL" id="LR746496">
    <property type="protein sequence ID" value="CAA7602794.1"/>
    <property type="molecule type" value="Genomic_DNA"/>
</dbReference>
<evidence type="ECO:0000313" key="2">
    <source>
        <dbReference type="EMBL" id="CEJ06349.1"/>
    </source>
</evidence>
<keyword evidence="3" id="KW-1185">Reference proteome</keyword>
<dbReference type="Proteomes" id="UP000836597">
    <property type="component" value="Chromosome"/>
</dbReference>
<dbReference type="AlphaFoldDB" id="A0A8S0WQQ6"/>
<name>A0A8S0WQQ6_9FIRM</name>
<evidence type="ECO:0000313" key="1">
    <source>
        <dbReference type="EMBL" id="CAA7602794.1"/>
    </source>
</evidence>
<dbReference type="Proteomes" id="UP001071230">
    <property type="component" value="Unassembled WGS sequence"/>
</dbReference>
<protein>
    <submittedName>
        <fullName evidence="1">Uncharacterized protein</fullName>
    </submittedName>
</protein>
<accession>A0A8S0WQQ6</accession>
<dbReference type="KEGG" id="aacx:DEACI_3473"/>
<sequence length="55" mass="6050">MPKISNAAYGGGVRVDCKLATLRNRFLEREAGPDQESMYKGVVLSFSTGSSQRRN</sequence>
<organism evidence="1">
    <name type="scientific">Acididesulfobacillus acetoxydans</name>
    <dbReference type="NCBI Taxonomy" id="1561005"/>
    <lineage>
        <taxon>Bacteria</taxon>
        <taxon>Bacillati</taxon>
        <taxon>Bacillota</taxon>
        <taxon>Clostridia</taxon>
        <taxon>Eubacteriales</taxon>
        <taxon>Peptococcaceae</taxon>
        <taxon>Acididesulfobacillus</taxon>
    </lineage>
</organism>
<evidence type="ECO:0000313" key="3">
    <source>
        <dbReference type="Proteomes" id="UP001071230"/>
    </source>
</evidence>